<dbReference type="Proteomes" id="UP000054388">
    <property type="component" value="Unassembled WGS sequence"/>
</dbReference>
<gene>
    <name evidence="1" type="ORF">AR686_17640</name>
</gene>
<protein>
    <submittedName>
        <fullName evidence="1">Uncharacterized protein</fullName>
    </submittedName>
</protein>
<evidence type="ECO:0000313" key="2">
    <source>
        <dbReference type="Proteomes" id="UP000054388"/>
    </source>
</evidence>
<reference evidence="1 2" key="1">
    <citation type="submission" date="2015-10" db="EMBL/GenBank/DDBJ databases">
        <title>Genome sequence of Chryseobacterium greenlandense.</title>
        <authorList>
            <person name="Newman J."/>
            <person name="Fischer K."/>
            <person name="Miller J."/>
        </authorList>
    </citation>
    <scope>NUCLEOTIDE SEQUENCE [LARGE SCALE GENOMIC DNA]</scope>
    <source>
        <strain evidence="1 2">UMB34</strain>
    </source>
</reference>
<sequence length="253" mass="30068">MAEISQAKLKYSSDDDLMRFANRVVYEIDPKFPEEDVNDPNDQFSPLNLALNRVIDYGRRCDLTEKEFMISISMAQKGLLQIDGEKVRFFREINQAHFAQYEMGYVDFKIRDQKYQNAKDSIRTFLTPQQKEITPEELKSLRMENIRKDYHRFNADGKVLATPLFYDLIKKTRGEKIRLEFVEMFLKNFVPEIAEGKITSLGSSQMPKIIKKDVYLEFQDEIIRQYVIHLKLNDQTEAEWINHWENIYDQNQV</sequence>
<dbReference type="AlphaFoldDB" id="A0A101CDG9"/>
<evidence type="ECO:0000313" key="1">
    <source>
        <dbReference type="EMBL" id="KUJ54010.1"/>
    </source>
</evidence>
<organism evidence="1 2">
    <name type="scientific">Chryseobacterium aquaticum subsp. greenlandense</name>
    <dbReference type="NCBI Taxonomy" id="345663"/>
    <lineage>
        <taxon>Bacteria</taxon>
        <taxon>Pseudomonadati</taxon>
        <taxon>Bacteroidota</taxon>
        <taxon>Flavobacteriia</taxon>
        <taxon>Flavobacteriales</taxon>
        <taxon>Weeksellaceae</taxon>
        <taxon>Chryseobacterium group</taxon>
        <taxon>Chryseobacterium</taxon>
    </lineage>
</organism>
<name>A0A101CDG9_9FLAO</name>
<comment type="caution">
    <text evidence="1">The sequence shown here is derived from an EMBL/GenBank/DDBJ whole genome shotgun (WGS) entry which is preliminary data.</text>
</comment>
<accession>A0A101CDG9</accession>
<dbReference type="EMBL" id="LMAI01000015">
    <property type="protein sequence ID" value="KUJ54010.1"/>
    <property type="molecule type" value="Genomic_DNA"/>
</dbReference>
<proteinExistence type="predicted"/>